<keyword evidence="4" id="KW-1185">Reference proteome</keyword>
<dbReference type="SUPFAM" id="SSF51556">
    <property type="entry name" value="Metallo-dependent hydrolases"/>
    <property type="match status" value="1"/>
</dbReference>
<dbReference type="InterPro" id="IPR032466">
    <property type="entry name" value="Metal_Hydrolase"/>
</dbReference>
<evidence type="ECO:0000256" key="2">
    <source>
        <dbReference type="PIRSR" id="PIRSR005902-1"/>
    </source>
</evidence>
<reference evidence="3" key="1">
    <citation type="submission" date="2021-02" db="EMBL/GenBank/DDBJ databases">
        <authorList>
            <person name="Nowell W R."/>
        </authorList>
    </citation>
    <scope>NUCLEOTIDE SEQUENCE</scope>
</reference>
<feature type="binding site" evidence="2">
    <location>
        <position position="123"/>
    </location>
    <ligand>
        <name>a divalent metal cation</name>
        <dbReference type="ChEBI" id="CHEBI:60240"/>
        <label>1</label>
    </ligand>
</feature>
<comment type="caution">
    <text evidence="3">The sequence shown here is derived from an EMBL/GenBank/DDBJ whole genome shotgun (WGS) entry which is preliminary data.</text>
</comment>
<feature type="binding site" evidence="2">
    <location>
        <position position="245"/>
    </location>
    <ligand>
        <name>a divalent metal cation</name>
        <dbReference type="ChEBI" id="CHEBI:60240"/>
        <label>1</label>
    </ligand>
</feature>
<gene>
    <name evidence="3" type="ORF">XAT740_LOCUS44816</name>
</gene>
<sequence>MNGICEHSLYNKCLCKNNYNLPIGLPLYDGHCHLDLFFRHGFNKKDFDLQFSNGRKMIFIDNKHQYYRWFTDLQLNNPYIDVYTTYGIHPKYLPSNMKHILEQLENIFMNTSYTLTEKVAVGECGLDSSSNFSYDLQLTAFTMQLKLASQLNLPVVLHGRGTESFLLMFNELKLHLNSDHRLHWHCINAKTDLHVITSFLNYFKNSYIGLNCSTFADGDIELQTSFNKWLVNIDNIIDRIVLETDFPFLKPYTLQPQQYNPVSGITFTAQHLMNILRTKKLTITKIIDQSNENIRALYGIN</sequence>
<dbReference type="InterPro" id="IPR001130">
    <property type="entry name" value="TatD-like"/>
</dbReference>
<evidence type="ECO:0000256" key="1">
    <source>
        <dbReference type="ARBA" id="ARBA00009275"/>
    </source>
</evidence>
<dbReference type="GO" id="GO:0046872">
    <property type="term" value="F:metal ion binding"/>
    <property type="evidence" value="ECO:0007669"/>
    <property type="project" value="UniProtKB-KW"/>
</dbReference>
<accession>A0A815YT53</accession>
<dbReference type="Proteomes" id="UP000663828">
    <property type="component" value="Unassembled WGS sequence"/>
</dbReference>
<protein>
    <submittedName>
        <fullName evidence="3">Uncharacterized protein</fullName>
    </submittedName>
</protein>
<dbReference type="AlphaFoldDB" id="A0A815YT53"/>
<name>A0A815YT53_ADIRI</name>
<feature type="binding site" evidence="2">
    <location>
        <position position="183"/>
    </location>
    <ligand>
        <name>a divalent metal cation</name>
        <dbReference type="ChEBI" id="CHEBI:60240"/>
        <label>2</label>
    </ligand>
</feature>
<dbReference type="GO" id="GO:0016788">
    <property type="term" value="F:hydrolase activity, acting on ester bonds"/>
    <property type="evidence" value="ECO:0007669"/>
    <property type="project" value="InterPro"/>
</dbReference>
<comment type="similarity">
    <text evidence="1">Belongs to the metallo-dependent hydrolases superfamily. TatD-type hydrolase family.</text>
</comment>
<feature type="binding site" evidence="2">
    <location>
        <position position="31"/>
    </location>
    <ligand>
        <name>a divalent metal cation</name>
        <dbReference type="ChEBI" id="CHEBI:60240"/>
        <label>1</label>
    </ligand>
</feature>
<keyword evidence="2" id="KW-0479">Metal-binding</keyword>
<dbReference type="PIRSF" id="PIRSF005902">
    <property type="entry name" value="DNase_TatD"/>
    <property type="match status" value="1"/>
</dbReference>
<evidence type="ECO:0000313" key="3">
    <source>
        <dbReference type="EMBL" id="CAF1574585.1"/>
    </source>
</evidence>
<feature type="binding site" evidence="2">
    <location>
        <position position="33"/>
    </location>
    <ligand>
        <name>a divalent metal cation</name>
        <dbReference type="ChEBI" id="CHEBI:60240"/>
        <label>1</label>
    </ligand>
</feature>
<feature type="binding site" evidence="2">
    <location>
        <position position="158"/>
    </location>
    <ligand>
        <name>a divalent metal cation</name>
        <dbReference type="ChEBI" id="CHEBI:60240"/>
        <label>2</label>
    </ligand>
</feature>
<dbReference type="EMBL" id="CAJNOR010005740">
    <property type="protein sequence ID" value="CAF1574585.1"/>
    <property type="molecule type" value="Genomic_DNA"/>
</dbReference>
<dbReference type="PANTHER" id="PTHR46363">
    <property type="entry name" value="DEOXYRIBONUCLEASE TATDN2-RELATED"/>
    <property type="match status" value="1"/>
</dbReference>
<proteinExistence type="inferred from homology"/>
<organism evidence="3 4">
    <name type="scientific">Adineta ricciae</name>
    <name type="common">Rotifer</name>
    <dbReference type="NCBI Taxonomy" id="249248"/>
    <lineage>
        <taxon>Eukaryota</taxon>
        <taxon>Metazoa</taxon>
        <taxon>Spiralia</taxon>
        <taxon>Gnathifera</taxon>
        <taxon>Rotifera</taxon>
        <taxon>Eurotatoria</taxon>
        <taxon>Bdelloidea</taxon>
        <taxon>Adinetida</taxon>
        <taxon>Adinetidae</taxon>
        <taxon>Adineta</taxon>
    </lineage>
</organism>
<evidence type="ECO:0000313" key="4">
    <source>
        <dbReference type="Proteomes" id="UP000663828"/>
    </source>
</evidence>
<dbReference type="Gene3D" id="3.20.20.140">
    <property type="entry name" value="Metal-dependent hydrolases"/>
    <property type="match status" value="1"/>
</dbReference>
<dbReference type="PANTHER" id="PTHR46363:SF1">
    <property type="entry name" value="DEOXYRIBONUCLEASE TATDN2-RELATED"/>
    <property type="match status" value="1"/>
</dbReference>
<dbReference type="Pfam" id="PF01026">
    <property type="entry name" value="TatD_DNase"/>
    <property type="match status" value="1"/>
</dbReference>